<feature type="transmembrane region" description="Helical" evidence="6">
    <location>
        <begin position="6"/>
        <end position="27"/>
    </location>
</feature>
<keyword evidence="4 6" id="KW-1133">Transmembrane helix</keyword>
<keyword evidence="3 6" id="KW-0812">Transmembrane</keyword>
<dbReference type="GO" id="GO:0005886">
    <property type="term" value="C:plasma membrane"/>
    <property type="evidence" value="ECO:0007669"/>
    <property type="project" value="UniProtKB-SubCell"/>
</dbReference>
<dbReference type="Proteomes" id="UP000663929">
    <property type="component" value="Chromosome"/>
</dbReference>
<reference evidence="7" key="1">
    <citation type="submission" date="2021-03" db="EMBL/GenBank/DDBJ databases">
        <title>Acanthopleuribacteraceae sp. M133.</title>
        <authorList>
            <person name="Wang G."/>
        </authorList>
    </citation>
    <scope>NUCLEOTIDE SEQUENCE</scope>
    <source>
        <strain evidence="7">M133</strain>
    </source>
</reference>
<dbReference type="EMBL" id="CP071793">
    <property type="protein sequence ID" value="QTD52318.1"/>
    <property type="molecule type" value="Genomic_DNA"/>
</dbReference>
<dbReference type="PANTHER" id="PTHR42709">
    <property type="entry name" value="ALKALINE PHOSPHATASE LIKE PROTEIN"/>
    <property type="match status" value="1"/>
</dbReference>
<organism evidence="7 8">
    <name type="scientific">Sulfidibacter corallicola</name>
    <dbReference type="NCBI Taxonomy" id="2818388"/>
    <lineage>
        <taxon>Bacteria</taxon>
        <taxon>Pseudomonadati</taxon>
        <taxon>Acidobacteriota</taxon>
        <taxon>Holophagae</taxon>
        <taxon>Acanthopleuribacterales</taxon>
        <taxon>Acanthopleuribacteraceae</taxon>
        <taxon>Sulfidibacter</taxon>
    </lineage>
</organism>
<evidence type="ECO:0000256" key="3">
    <source>
        <dbReference type="ARBA" id="ARBA00022692"/>
    </source>
</evidence>
<keyword evidence="2" id="KW-1003">Cell membrane</keyword>
<dbReference type="KEGG" id="scor:J3U87_07570"/>
<evidence type="ECO:0000256" key="1">
    <source>
        <dbReference type="ARBA" id="ARBA00004651"/>
    </source>
</evidence>
<feature type="transmembrane region" description="Helical" evidence="6">
    <location>
        <begin position="34"/>
        <end position="53"/>
    </location>
</feature>
<dbReference type="RefSeq" id="WP_237382427.1">
    <property type="nucleotide sequence ID" value="NZ_CP071793.1"/>
</dbReference>
<comment type="subcellular location">
    <subcellularLocation>
        <location evidence="1">Cell membrane</location>
        <topology evidence="1">Multi-pass membrane protein</topology>
    </subcellularLocation>
</comment>
<evidence type="ECO:0000256" key="6">
    <source>
        <dbReference type="SAM" id="Phobius"/>
    </source>
</evidence>
<dbReference type="InterPro" id="IPR051311">
    <property type="entry name" value="DedA_domain"/>
</dbReference>
<dbReference type="PANTHER" id="PTHR42709:SF6">
    <property type="entry name" value="UNDECAPRENYL PHOSPHATE TRANSPORTER A"/>
    <property type="match status" value="1"/>
</dbReference>
<keyword evidence="5 6" id="KW-0472">Membrane</keyword>
<accession>A0A8A4TTA2</accession>
<evidence type="ECO:0000256" key="2">
    <source>
        <dbReference type="ARBA" id="ARBA00022475"/>
    </source>
</evidence>
<sequence>MSWVWLVLVLFGTFLEGEFSILGVMYFASEEIHWSWLIGPAWIGAFLGDWLFFELGVRNGQSVLARYARIRHWAQKTSDFLGRYPRIAVFVLRFQIGMRMLGCFALGHSGVSRRRFLTALAPATLLWAVSIPVMCRVFLLIVEALLARFPMP</sequence>
<gene>
    <name evidence="7" type="ORF">J3U87_07570</name>
</gene>
<name>A0A8A4TTA2_SULCO</name>
<dbReference type="AlphaFoldDB" id="A0A8A4TTA2"/>
<feature type="transmembrane region" description="Helical" evidence="6">
    <location>
        <begin position="87"/>
        <end position="107"/>
    </location>
</feature>
<evidence type="ECO:0000256" key="5">
    <source>
        <dbReference type="ARBA" id="ARBA00023136"/>
    </source>
</evidence>
<evidence type="ECO:0000256" key="4">
    <source>
        <dbReference type="ARBA" id="ARBA00022989"/>
    </source>
</evidence>
<proteinExistence type="predicted"/>
<feature type="transmembrane region" description="Helical" evidence="6">
    <location>
        <begin position="119"/>
        <end position="142"/>
    </location>
</feature>
<evidence type="ECO:0000313" key="7">
    <source>
        <dbReference type="EMBL" id="QTD52318.1"/>
    </source>
</evidence>
<evidence type="ECO:0000313" key="8">
    <source>
        <dbReference type="Proteomes" id="UP000663929"/>
    </source>
</evidence>
<keyword evidence="8" id="KW-1185">Reference proteome</keyword>
<protein>
    <submittedName>
        <fullName evidence="7">VTT domain-containing protein</fullName>
    </submittedName>
</protein>